<keyword evidence="4" id="KW-1185">Reference proteome</keyword>
<evidence type="ECO:0000313" key="4">
    <source>
        <dbReference type="Proteomes" id="UP000179467"/>
    </source>
</evidence>
<keyword evidence="1" id="KW-0732">Signal</keyword>
<dbReference type="EMBL" id="MIPT01000001">
    <property type="protein sequence ID" value="OHT18355.1"/>
    <property type="molecule type" value="Genomic_DNA"/>
</dbReference>
<dbReference type="AlphaFoldDB" id="A0A1S1H8I1"/>
<evidence type="ECO:0000256" key="1">
    <source>
        <dbReference type="SAM" id="SignalP"/>
    </source>
</evidence>
<gene>
    <name evidence="3" type="ORF">BHE75_00326</name>
</gene>
<name>A0A1S1H8I1_9SPHN</name>
<dbReference type="OrthoDB" id="8005547at2"/>
<accession>A0A1S1H8I1</accession>
<comment type="caution">
    <text evidence="3">The sequence shown here is derived from an EMBL/GenBank/DDBJ whole genome shotgun (WGS) entry which is preliminary data.</text>
</comment>
<organism evidence="3 4">
    <name type="scientific">Edaphosphingomonas haloaromaticamans</name>
    <dbReference type="NCBI Taxonomy" id="653954"/>
    <lineage>
        <taxon>Bacteria</taxon>
        <taxon>Pseudomonadati</taxon>
        <taxon>Pseudomonadota</taxon>
        <taxon>Alphaproteobacteria</taxon>
        <taxon>Sphingomonadales</taxon>
        <taxon>Rhizorhabdaceae</taxon>
        <taxon>Edaphosphingomonas</taxon>
    </lineage>
</organism>
<dbReference type="Gene3D" id="1.20.1260.10">
    <property type="match status" value="1"/>
</dbReference>
<proteinExistence type="predicted"/>
<evidence type="ECO:0000259" key="2">
    <source>
        <dbReference type="Pfam" id="PF13628"/>
    </source>
</evidence>
<reference evidence="3 4" key="1">
    <citation type="submission" date="2016-09" db="EMBL/GenBank/DDBJ databases">
        <title>Metabolic pathway, cell adaptation mechanisms and a novel monoxygenase revealed through proteogenomic-transcription analysis of a Sphingomonas haloaromaticamans strain degrading the fungicide ortho-phenylphenol.</title>
        <authorList>
            <person name="Perruchon C."/>
            <person name="Papadopoulou E.S."/>
            <person name="Rousidou C."/>
            <person name="Vasileiadis S."/>
            <person name="Tanou G."/>
            <person name="Amoutzias G."/>
            <person name="Molassiotis A."/>
            <person name="Karpouzas D.G."/>
        </authorList>
    </citation>
    <scope>NUCLEOTIDE SEQUENCE [LARGE SCALE GENOMIC DNA]</scope>
    <source>
        <strain evidence="3 4">P3</strain>
    </source>
</reference>
<feature type="domain" description="DUF4142" evidence="2">
    <location>
        <begin position="63"/>
        <end position="199"/>
    </location>
</feature>
<feature type="signal peptide" evidence="1">
    <location>
        <begin position="1"/>
        <end position="24"/>
    </location>
</feature>
<dbReference type="PANTHER" id="PTHR38593">
    <property type="entry name" value="BLR2558 PROTEIN"/>
    <property type="match status" value="1"/>
</dbReference>
<sequence>MKAMLRTASVAGLALALAACGPKAEQSAEGVANAVDRSMEAAGNVAGNAVDATVDALTPTPGNQEFVDKAARGDAFEIAAARLAADHAASQKVKDFAVMMVEAHTQSTAKLKDAAKEARPALTPDASLTRDQGAKLADLDKLKGADFDKAYIAGQVDAHEDALSLLRAYAEKGDILPLKTAAQEIVPIVEKHLDMARTLKNSL</sequence>
<protein>
    <recommendedName>
        <fullName evidence="2">DUF4142 domain-containing protein</fullName>
    </recommendedName>
</protein>
<dbReference type="Pfam" id="PF13628">
    <property type="entry name" value="DUF4142"/>
    <property type="match status" value="1"/>
</dbReference>
<dbReference type="PROSITE" id="PS51257">
    <property type="entry name" value="PROKAR_LIPOPROTEIN"/>
    <property type="match status" value="1"/>
</dbReference>
<dbReference type="Proteomes" id="UP000179467">
    <property type="component" value="Unassembled WGS sequence"/>
</dbReference>
<dbReference type="InterPro" id="IPR025419">
    <property type="entry name" value="DUF4142"/>
</dbReference>
<dbReference type="PANTHER" id="PTHR38593:SF1">
    <property type="entry name" value="BLR2558 PROTEIN"/>
    <property type="match status" value="1"/>
</dbReference>
<evidence type="ECO:0000313" key="3">
    <source>
        <dbReference type="EMBL" id="OHT18355.1"/>
    </source>
</evidence>
<feature type="chain" id="PRO_5010185553" description="DUF4142 domain-containing protein" evidence="1">
    <location>
        <begin position="25"/>
        <end position="203"/>
    </location>
</feature>
<dbReference type="InterPro" id="IPR012347">
    <property type="entry name" value="Ferritin-like"/>
</dbReference>